<evidence type="ECO:0000313" key="2">
    <source>
        <dbReference type="Proteomes" id="UP000001072"/>
    </source>
</evidence>
<accession>F4R8A3</accession>
<keyword evidence="2" id="KW-1185">Reference proteome</keyword>
<dbReference type="InParanoid" id="F4R8A3"/>
<dbReference type="EMBL" id="GL883092">
    <property type="protein sequence ID" value="EGG11647.1"/>
    <property type="molecule type" value="Genomic_DNA"/>
</dbReference>
<dbReference type="AlphaFoldDB" id="F4R8A3"/>
<sequence length="57" mass="7083">MISWKFSDLNLTNSQKWFENLNEFWMYQIYGMMDIEVLLQMLKLHLKERRTSIIIQN</sequence>
<organism evidence="2">
    <name type="scientific">Melampsora larici-populina (strain 98AG31 / pathotype 3-4-7)</name>
    <name type="common">Poplar leaf rust fungus</name>
    <dbReference type="NCBI Taxonomy" id="747676"/>
    <lineage>
        <taxon>Eukaryota</taxon>
        <taxon>Fungi</taxon>
        <taxon>Dikarya</taxon>
        <taxon>Basidiomycota</taxon>
        <taxon>Pucciniomycotina</taxon>
        <taxon>Pucciniomycetes</taxon>
        <taxon>Pucciniales</taxon>
        <taxon>Melampsoraceae</taxon>
        <taxon>Melampsora</taxon>
    </lineage>
</organism>
<dbReference type="RefSeq" id="XP_007405282.1">
    <property type="nucleotide sequence ID" value="XM_007405220.1"/>
</dbReference>
<proteinExistence type="predicted"/>
<dbReference type="Proteomes" id="UP000001072">
    <property type="component" value="Unassembled WGS sequence"/>
</dbReference>
<dbReference type="KEGG" id="mlr:MELLADRAFT_54880"/>
<reference evidence="2" key="1">
    <citation type="journal article" date="2011" name="Proc. Natl. Acad. Sci. U.S.A.">
        <title>Obligate biotrophy features unraveled by the genomic analysis of rust fungi.</title>
        <authorList>
            <person name="Duplessis S."/>
            <person name="Cuomo C.A."/>
            <person name="Lin Y.-C."/>
            <person name="Aerts A."/>
            <person name="Tisserant E."/>
            <person name="Veneault-Fourrey C."/>
            <person name="Joly D.L."/>
            <person name="Hacquard S."/>
            <person name="Amselem J."/>
            <person name="Cantarel B.L."/>
            <person name="Chiu R."/>
            <person name="Coutinho P.M."/>
            <person name="Feau N."/>
            <person name="Field M."/>
            <person name="Frey P."/>
            <person name="Gelhaye E."/>
            <person name="Goldberg J."/>
            <person name="Grabherr M.G."/>
            <person name="Kodira C.D."/>
            <person name="Kohler A."/>
            <person name="Kuees U."/>
            <person name="Lindquist E.A."/>
            <person name="Lucas S.M."/>
            <person name="Mago R."/>
            <person name="Mauceli E."/>
            <person name="Morin E."/>
            <person name="Murat C."/>
            <person name="Pangilinan J.L."/>
            <person name="Park R."/>
            <person name="Pearson M."/>
            <person name="Quesneville H."/>
            <person name="Rouhier N."/>
            <person name="Sakthikumar S."/>
            <person name="Salamov A.A."/>
            <person name="Schmutz J."/>
            <person name="Selles B."/>
            <person name="Shapiro H."/>
            <person name="Tanguay P."/>
            <person name="Tuskan G.A."/>
            <person name="Henrissat B."/>
            <person name="Van de Peer Y."/>
            <person name="Rouze P."/>
            <person name="Ellis J.G."/>
            <person name="Dodds P.N."/>
            <person name="Schein J.E."/>
            <person name="Zhong S."/>
            <person name="Hamelin R.C."/>
            <person name="Grigoriev I.V."/>
            <person name="Szabo L.J."/>
            <person name="Martin F."/>
        </authorList>
    </citation>
    <scope>NUCLEOTIDE SEQUENCE [LARGE SCALE GENOMIC DNA]</scope>
    <source>
        <strain evidence="2">98AG31 / pathotype 3-4-7</strain>
    </source>
</reference>
<name>F4R8A3_MELLP</name>
<dbReference type="VEuPathDB" id="FungiDB:MELLADRAFT_54880"/>
<evidence type="ECO:0000313" key="1">
    <source>
        <dbReference type="EMBL" id="EGG11647.1"/>
    </source>
</evidence>
<protein>
    <submittedName>
        <fullName evidence="1">Uncharacterized protein</fullName>
    </submittedName>
</protein>
<dbReference type="GeneID" id="18928940"/>
<dbReference type="HOGENOM" id="CLU_2996945_0_0_1"/>
<gene>
    <name evidence="1" type="ORF">MELLADRAFT_54880</name>
</gene>